<name>A0AAW9CYT3_BURTH</name>
<reference evidence="2" key="1">
    <citation type="submission" date="2018-08" db="EMBL/GenBank/DDBJ databases">
        <title>Identification of Burkholderia cepacia strains that express a Burkholderia pseudomallei-like capsular polysaccharide.</title>
        <authorList>
            <person name="Burtnick M.N."/>
            <person name="Vongsouvath M."/>
            <person name="Newton P."/>
            <person name="Wuthiekanun V."/>
            <person name="Limmathurotsakul D."/>
            <person name="Brett P.J."/>
            <person name="Chantratita N."/>
            <person name="Dance D.A."/>
        </authorList>
    </citation>
    <scope>NUCLEOTIDE SEQUENCE</scope>
    <source>
        <strain evidence="2">SBXCC001</strain>
    </source>
</reference>
<evidence type="ECO:0000313" key="2">
    <source>
        <dbReference type="EMBL" id="MDW9252851.1"/>
    </source>
</evidence>
<dbReference type="KEGG" id="btha:DR62_5578"/>
<dbReference type="AlphaFoldDB" id="A0AAW9CYT3"/>
<evidence type="ECO:0000313" key="3">
    <source>
        <dbReference type="Proteomes" id="UP001272137"/>
    </source>
</evidence>
<organism evidence="2 3">
    <name type="scientific">Burkholderia thailandensis</name>
    <dbReference type="NCBI Taxonomy" id="57975"/>
    <lineage>
        <taxon>Bacteria</taxon>
        <taxon>Pseudomonadati</taxon>
        <taxon>Pseudomonadota</taxon>
        <taxon>Betaproteobacteria</taxon>
        <taxon>Burkholderiales</taxon>
        <taxon>Burkholderiaceae</taxon>
        <taxon>Burkholderia</taxon>
        <taxon>pseudomallei group</taxon>
    </lineage>
</organism>
<dbReference type="Proteomes" id="UP001272137">
    <property type="component" value="Unassembled WGS sequence"/>
</dbReference>
<protein>
    <submittedName>
        <fullName evidence="2">Caudovirales tail fiber assembly family protein</fullName>
    </submittedName>
</protein>
<dbReference type="EMBL" id="QXCT01000001">
    <property type="protein sequence ID" value="MDW9252851.1"/>
    <property type="molecule type" value="Genomic_DNA"/>
</dbReference>
<comment type="caution">
    <text evidence="2">The sequence shown here is derived from an EMBL/GenBank/DDBJ whole genome shotgun (WGS) entry which is preliminary data.</text>
</comment>
<accession>A0AAW9CYT3</accession>
<evidence type="ECO:0000256" key="1">
    <source>
        <dbReference type="SAM" id="MobiDB-lite"/>
    </source>
</evidence>
<gene>
    <name evidence="2" type="ORF">C7S16_6489</name>
</gene>
<dbReference type="Pfam" id="PF02413">
    <property type="entry name" value="Caudo_TAP"/>
    <property type="match status" value="1"/>
</dbReference>
<dbReference type="InterPro" id="IPR003458">
    <property type="entry name" value="Phage_T4_Gp38_tail_assem"/>
</dbReference>
<dbReference type="RefSeq" id="WP_009907011.1">
    <property type="nucleotide sequence ID" value="NZ_CP008915.2"/>
</dbReference>
<sequence>MLCNQYDNSTGQYVISFLADIDPMNPARWLIPAFCTTKPLPERAPMTWPFWKDGDWALLPDYRGVRLYRTDTGAPAEITKAGVTPDDAGLTMTPRPSEEYVWRDGKWVVDEAVVARNERQAAMNAFMSRMEKARAKNLGKADALAAGQLDAVERALFDAWAQYQMKLVRVVEAPDFPASLAWPAEPDEAAIRDEVDAKLRREHTPVPDRGVQDGIVEGQATARDPGAQTELSS</sequence>
<proteinExistence type="predicted"/>
<feature type="region of interest" description="Disordered" evidence="1">
    <location>
        <begin position="201"/>
        <end position="233"/>
    </location>
</feature>